<sequence length="226" mass="24900">MRIALASDHAGFDYKERIKLFLIESGHHVHDFGTNSDVSVDYPVYIRPAAEAVAAGECDRGIVLGGSGNGEAIVANRVPGVRCALCWNVETAKLGREHNNANVISIGQRMIDFEEAIAIVQTWLETPFAGGRHLRRIRQIDRHHASHPADSNGHESPLPHRTDLIDQASYICDSCREEFSFPVDISDGADQQVLEKCPICCHENTIQVSLDNSGRLTIRGDQHING</sequence>
<dbReference type="NCBIfam" id="NF004051">
    <property type="entry name" value="PRK05571.1"/>
    <property type="match status" value="1"/>
</dbReference>
<dbReference type="EMBL" id="FOQD01000030">
    <property type="protein sequence ID" value="SFJ70220.1"/>
    <property type="molecule type" value="Genomic_DNA"/>
</dbReference>
<dbReference type="Pfam" id="PF02502">
    <property type="entry name" value="LacAB_rpiB"/>
    <property type="match status" value="1"/>
</dbReference>
<comment type="similarity">
    <text evidence="1">Belongs to the LacAB/RpiB family.</text>
</comment>
<dbReference type="Gene3D" id="3.40.1400.10">
    <property type="entry name" value="Sugar-phosphate isomerase, RpiB/LacA/LacB"/>
    <property type="match status" value="1"/>
</dbReference>
<evidence type="ECO:0000313" key="3">
    <source>
        <dbReference type="EMBL" id="SFJ70220.1"/>
    </source>
</evidence>
<dbReference type="AlphaFoldDB" id="A0A1I3THX0"/>
<evidence type="ECO:0000313" key="4">
    <source>
        <dbReference type="Proteomes" id="UP000199518"/>
    </source>
</evidence>
<dbReference type="OrthoDB" id="1778624at2"/>
<dbReference type="NCBIfam" id="TIGR00689">
    <property type="entry name" value="rpiB_lacA_lacB"/>
    <property type="match status" value="1"/>
</dbReference>
<accession>A0A1I3THX0</accession>
<reference evidence="4" key="1">
    <citation type="submission" date="2016-10" db="EMBL/GenBank/DDBJ databases">
        <authorList>
            <person name="Varghese N."/>
            <person name="Submissions S."/>
        </authorList>
    </citation>
    <scope>NUCLEOTIDE SEQUENCE [LARGE SCALE GENOMIC DNA]</scope>
    <source>
        <strain evidence="4">DSM 26348</strain>
    </source>
</reference>
<evidence type="ECO:0000256" key="1">
    <source>
        <dbReference type="ARBA" id="ARBA00008754"/>
    </source>
</evidence>
<dbReference type="Proteomes" id="UP000199518">
    <property type="component" value="Unassembled WGS sequence"/>
</dbReference>
<dbReference type="Pfam" id="PF14255">
    <property type="entry name" value="Zn_ribbon_21"/>
    <property type="match status" value="1"/>
</dbReference>
<organism evidence="3 4">
    <name type="scientific">Planctomicrobium piriforme</name>
    <dbReference type="NCBI Taxonomy" id="1576369"/>
    <lineage>
        <taxon>Bacteria</taxon>
        <taxon>Pseudomonadati</taxon>
        <taxon>Planctomycetota</taxon>
        <taxon>Planctomycetia</taxon>
        <taxon>Planctomycetales</taxon>
        <taxon>Planctomycetaceae</taxon>
        <taxon>Planctomicrobium</taxon>
    </lineage>
</organism>
<keyword evidence="2 3" id="KW-0413">Isomerase</keyword>
<dbReference type="InterPro" id="IPR036569">
    <property type="entry name" value="RpiB_LacA_LacB_sf"/>
</dbReference>
<dbReference type="GO" id="GO:0004751">
    <property type="term" value="F:ribose-5-phosphate isomerase activity"/>
    <property type="evidence" value="ECO:0007669"/>
    <property type="project" value="TreeGrafter"/>
</dbReference>
<dbReference type="NCBIfam" id="TIGR01120">
    <property type="entry name" value="rpiB"/>
    <property type="match status" value="1"/>
</dbReference>
<dbReference type="InterPro" id="IPR003500">
    <property type="entry name" value="RpiB_LacA_LacB"/>
</dbReference>
<keyword evidence="4" id="KW-1185">Reference proteome</keyword>
<dbReference type="InterPro" id="IPR025990">
    <property type="entry name" value="zinc_ribbon_bacterial"/>
</dbReference>
<dbReference type="PANTHER" id="PTHR30345">
    <property type="entry name" value="RIBOSE-5-PHOSPHATE ISOMERASE B"/>
    <property type="match status" value="1"/>
</dbReference>
<proteinExistence type="inferred from homology"/>
<dbReference type="GO" id="GO:0009052">
    <property type="term" value="P:pentose-phosphate shunt, non-oxidative branch"/>
    <property type="evidence" value="ECO:0007669"/>
    <property type="project" value="TreeGrafter"/>
</dbReference>
<evidence type="ECO:0000256" key="2">
    <source>
        <dbReference type="ARBA" id="ARBA00023235"/>
    </source>
</evidence>
<name>A0A1I3THX0_9PLAN</name>
<dbReference type="STRING" id="1576369.SAMN05421753_13027"/>
<protein>
    <submittedName>
        <fullName evidence="3">Ribose 5-phosphate isomerase B</fullName>
    </submittedName>
</protein>
<dbReference type="GO" id="GO:0019316">
    <property type="term" value="P:D-allose catabolic process"/>
    <property type="evidence" value="ECO:0007669"/>
    <property type="project" value="TreeGrafter"/>
</dbReference>
<dbReference type="SUPFAM" id="SSF89623">
    <property type="entry name" value="Ribose/Galactose isomerase RpiB/AlsB"/>
    <property type="match status" value="1"/>
</dbReference>
<dbReference type="InterPro" id="IPR004785">
    <property type="entry name" value="RpiB"/>
</dbReference>
<dbReference type="PANTHER" id="PTHR30345:SF0">
    <property type="entry name" value="DNA DAMAGE-REPAIR_TOLERATION PROTEIN DRT102"/>
    <property type="match status" value="1"/>
</dbReference>
<gene>
    <name evidence="3" type="ORF">SAMN05421753_13027</name>
</gene>